<dbReference type="InterPro" id="IPR003821">
    <property type="entry name" value="DXP_reductoisomerase"/>
</dbReference>
<keyword evidence="7 9" id="KW-0414">Isoprene biosynthesis</keyword>
<feature type="binding site" evidence="9">
    <location>
        <position position="191"/>
    </location>
    <ligand>
        <name>Mn(2+)</name>
        <dbReference type="ChEBI" id="CHEBI:29035"/>
    </ligand>
</feature>
<feature type="domain" description="DXP reductoisomerase C-terminal" evidence="12">
    <location>
        <begin position="301"/>
        <end position="416"/>
    </location>
</feature>
<comment type="caution">
    <text evidence="13">The sequence shown here is derived from an EMBL/GenBank/DDBJ whole genome shotgun (WGS) entry which is preliminary data.</text>
</comment>
<dbReference type="PANTHER" id="PTHR30525">
    <property type="entry name" value="1-DEOXY-D-XYLULOSE 5-PHOSPHATE REDUCTOISOMERASE"/>
    <property type="match status" value="1"/>
</dbReference>
<dbReference type="GO" id="GO:0030145">
    <property type="term" value="F:manganese ion binding"/>
    <property type="evidence" value="ECO:0007669"/>
    <property type="project" value="TreeGrafter"/>
</dbReference>
<dbReference type="SUPFAM" id="SSF51735">
    <property type="entry name" value="NAD(P)-binding Rossmann-fold domains"/>
    <property type="match status" value="1"/>
</dbReference>
<keyword evidence="3 9" id="KW-0479">Metal-binding</keyword>
<feature type="binding site" evidence="9">
    <location>
        <position position="191"/>
    </location>
    <ligand>
        <name>1-deoxy-D-xylulose 5-phosphate</name>
        <dbReference type="ChEBI" id="CHEBI:57792"/>
    </ligand>
</feature>
<keyword evidence="4 9" id="KW-0521">NADP</keyword>
<feature type="binding site" evidence="9">
    <location>
        <position position="33"/>
    </location>
    <ligand>
        <name>NADPH</name>
        <dbReference type="ChEBI" id="CHEBI:57783"/>
    </ligand>
</feature>
<dbReference type="FunFam" id="3.40.50.720:FF:000045">
    <property type="entry name" value="1-deoxy-D-xylulose 5-phosphate reductoisomerase"/>
    <property type="match status" value="1"/>
</dbReference>
<feature type="binding site" evidence="9">
    <location>
        <position position="36"/>
    </location>
    <ligand>
        <name>NADPH</name>
        <dbReference type="ChEBI" id="CHEBI:57783"/>
    </ligand>
</feature>
<feature type="binding site" evidence="9">
    <location>
        <position position="161"/>
    </location>
    <ligand>
        <name>NADPH</name>
        <dbReference type="ChEBI" id="CHEBI:57783"/>
    </ligand>
</feature>
<name>A0A5J5KVA0_9MICC</name>
<protein>
    <recommendedName>
        <fullName evidence="9">1-deoxy-D-xylulose 5-phosphate reductoisomerase</fullName>
        <shortName evidence="9">DXP reductoisomerase</shortName>
        <ecNumber evidence="9">1.1.1.267</ecNumber>
    </recommendedName>
    <alternativeName>
        <fullName evidence="9">1-deoxyxylulose-5-phosphate reductoisomerase</fullName>
    </alternativeName>
    <alternativeName>
        <fullName evidence="9">2-C-methyl-D-erythritol 4-phosphate synthase</fullName>
    </alternativeName>
</protein>
<dbReference type="SUPFAM" id="SSF69055">
    <property type="entry name" value="1-deoxy-D-xylulose-5-phosphate reductoisomerase, C-terminal domain"/>
    <property type="match status" value="1"/>
</dbReference>
<dbReference type="PANTHER" id="PTHR30525:SF0">
    <property type="entry name" value="1-DEOXY-D-XYLULOSE 5-PHOSPHATE REDUCTOISOMERASE, CHLOROPLASTIC"/>
    <property type="match status" value="1"/>
</dbReference>
<keyword evidence="9" id="KW-0460">Magnesium</keyword>
<evidence type="ECO:0000259" key="10">
    <source>
        <dbReference type="Pfam" id="PF02670"/>
    </source>
</evidence>
<dbReference type="InterPro" id="IPR036169">
    <property type="entry name" value="DXPR_C_sf"/>
</dbReference>
<feature type="binding site" evidence="9">
    <location>
        <position position="238"/>
    </location>
    <ligand>
        <name>1-deoxy-D-xylulose 5-phosphate</name>
        <dbReference type="ChEBI" id="CHEBI:57792"/>
    </ligand>
</feature>
<organism evidence="13 14">
    <name type="scientific">Kocuria coralli</name>
    <dbReference type="NCBI Taxonomy" id="1461025"/>
    <lineage>
        <taxon>Bacteria</taxon>
        <taxon>Bacillati</taxon>
        <taxon>Actinomycetota</taxon>
        <taxon>Actinomycetes</taxon>
        <taxon>Micrococcales</taxon>
        <taxon>Micrococcaceae</taxon>
        <taxon>Kocuria</taxon>
    </lineage>
</organism>
<dbReference type="RefSeq" id="WP_158034415.1">
    <property type="nucleotide sequence ID" value="NZ_ML708622.1"/>
</dbReference>
<feature type="binding site" evidence="9">
    <location>
        <position position="65"/>
    </location>
    <ligand>
        <name>NADPH</name>
        <dbReference type="ChEBI" id="CHEBI:57783"/>
    </ligand>
</feature>
<dbReference type="UniPathway" id="UPA00056">
    <property type="reaction ID" value="UER00092"/>
</dbReference>
<evidence type="ECO:0000313" key="13">
    <source>
        <dbReference type="EMBL" id="KAA9393573.1"/>
    </source>
</evidence>
<dbReference type="InterPro" id="IPR026877">
    <property type="entry name" value="DXPR_C"/>
</dbReference>
<dbReference type="InterPro" id="IPR036291">
    <property type="entry name" value="NAD(P)-bd_dom_sf"/>
</dbReference>
<keyword evidence="5 9" id="KW-0560">Oxidoreductase</keyword>
<dbReference type="NCBIfam" id="TIGR00243">
    <property type="entry name" value="Dxr"/>
    <property type="match status" value="1"/>
</dbReference>
<feature type="binding site" evidence="9">
    <location>
        <position position="257"/>
    </location>
    <ligand>
        <name>1-deoxy-D-xylulose 5-phosphate</name>
        <dbReference type="ChEBI" id="CHEBI:57792"/>
    </ligand>
</feature>
<dbReference type="EC" id="1.1.1.267" evidence="9"/>
<dbReference type="Pfam" id="PF13288">
    <property type="entry name" value="DXPR_C"/>
    <property type="match status" value="1"/>
</dbReference>
<evidence type="ECO:0000256" key="6">
    <source>
        <dbReference type="ARBA" id="ARBA00023211"/>
    </source>
</evidence>
<dbReference type="AlphaFoldDB" id="A0A5J5KVA0"/>
<dbReference type="GO" id="GO:0016853">
    <property type="term" value="F:isomerase activity"/>
    <property type="evidence" value="ECO:0007669"/>
    <property type="project" value="UniProtKB-KW"/>
</dbReference>
<feature type="binding site" evidence="9">
    <location>
        <position position="189"/>
    </location>
    <ligand>
        <name>Mn(2+)</name>
        <dbReference type="ChEBI" id="CHEBI:29035"/>
    </ligand>
</feature>
<dbReference type="Pfam" id="PF08436">
    <property type="entry name" value="DXP_redisom_C"/>
    <property type="match status" value="1"/>
</dbReference>
<evidence type="ECO:0000256" key="8">
    <source>
        <dbReference type="ARBA" id="ARBA00048543"/>
    </source>
</evidence>
<feature type="binding site" evidence="9">
    <location>
        <position position="64"/>
    </location>
    <ligand>
        <name>NADPH</name>
        <dbReference type="ChEBI" id="CHEBI:57783"/>
    </ligand>
</feature>
<feature type="binding site" evidence="9">
    <location>
        <position position="34"/>
    </location>
    <ligand>
        <name>NADPH</name>
        <dbReference type="ChEBI" id="CHEBI:57783"/>
    </ligand>
</feature>
<feature type="binding site" evidence="9">
    <location>
        <position position="163"/>
    </location>
    <ligand>
        <name>NADPH</name>
        <dbReference type="ChEBI" id="CHEBI:57783"/>
    </ligand>
</feature>
<comment type="pathway">
    <text evidence="1 9">Isoprenoid biosynthesis; isopentenyl diphosphate biosynthesis via DXP pathway; isopentenyl diphosphate from 1-deoxy-D-xylulose 5-phosphate: step 1/6.</text>
</comment>
<comment type="cofactor">
    <cofactor evidence="9">
        <name>Mg(2+)</name>
        <dbReference type="ChEBI" id="CHEBI:18420"/>
    </cofactor>
    <cofactor evidence="9">
        <name>Mn(2+)</name>
        <dbReference type="ChEBI" id="CHEBI:29035"/>
    </cofactor>
</comment>
<dbReference type="HAMAP" id="MF_00183">
    <property type="entry name" value="DXP_reductoisom"/>
    <property type="match status" value="1"/>
</dbReference>
<dbReference type="Gene3D" id="3.40.50.720">
    <property type="entry name" value="NAD(P)-binding Rossmann-like Domain"/>
    <property type="match status" value="1"/>
</dbReference>
<keyword evidence="13" id="KW-0413">Isomerase</keyword>
<dbReference type="InterPro" id="IPR013512">
    <property type="entry name" value="DXP_reductoisomerase_N"/>
</dbReference>
<dbReference type="Gene3D" id="1.10.1740.10">
    <property type="match status" value="1"/>
</dbReference>
<dbReference type="SUPFAM" id="SSF55347">
    <property type="entry name" value="Glyceraldehyde-3-phosphate dehydrogenase-like, C-terminal domain"/>
    <property type="match status" value="1"/>
</dbReference>
<evidence type="ECO:0000256" key="1">
    <source>
        <dbReference type="ARBA" id="ARBA00005094"/>
    </source>
</evidence>
<feature type="binding site" evidence="9">
    <location>
        <position position="251"/>
    </location>
    <ligand>
        <name>1-deoxy-D-xylulose 5-phosphate</name>
        <dbReference type="ChEBI" id="CHEBI:57792"/>
    </ligand>
</feature>
<feature type="binding site" evidence="9">
    <location>
        <position position="190"/>
    </location>
    <ligand>
        <name>1-deoxy-D-xylulose 5-phosphate</name>
        <dbReference type="ChEBI" id="CHEBI:57792"/>
    </ligand>
</feature>
<feature type="domain" description="1-deoxy-D-xylulose 5-phosphate reductoisomerase N-terminal" evidence="10">
    <location>
        <begin position="27"/>
        <end position="169"/>
    </location>
</feature>
<dbReference type="GO" id="GO:0070402">
    <property type="term" value="F:NADPH binding"/>
    <property type="evidence" value="ECO:0007669"/>
    <property type="project" value="InterPro"/>
</dbReference>
<keyword evidence="6 9" id="KW-0464">Manganese</keyword>
<proteinExistence type="inferred from homology"/>
<dbReference type="GO" id="GO:0051484">
    <property type="term" value="P:isopentenyl diphosphate biosynthetic process, methylerythritol 4-phosphate pathway involved in terpenoid biosynthetic process"/>
    <property type="evidence" value="ECO:0007669"/>
    <property type="project" value="UniProtKB-ARBA"/>
</dbReference>
<feature type="binding site" evidence="9">
    <location>
        <position position="244"/>
    </location>
    <ligand>
        <name>NADPH</name>
        <dbReference type="ChEBI" id="CHEBI:57783"/>
    </ligand>
</feature>
<evidence type="ECO:0000259" key="12">
    <source>
        <dbReference type="Pfam" id="PF13288"/>
    </source>
</evidence>
<feature type="domain" description="1-deoxy-D-xylulose 5-phosphate reductoisomerase C-terminal" evidence="11">
    <location>
        <begin position="185"/>
        <end position="268"/>
    </location>
</feature>
<evidence type="ECO:0000256" key="3">
    <source>
        <dbReference type="ARBA" id="ARBA00022723"/>
    </source>
</evidence>
<evidence type="ECO:0000259" key="11">
    <source>
        <dbReference type="Pfam" id="PF08436"/>
    </source>
</evidence>
<evidence type="ECO:0000313" key="14">
    <source>
        <dbReference type="Proteomes" id="UP000325957"/>
    </source>
</evidence>
<evidence type="ECO:0000256" key="5">
    <source>
        <dbReference type="ARBA" id="ARBA00023002"/>
    </source>
</evidence>
<comment type="similarity">
    <text evidence="2 9">Belongs to the DXR family.</text>
</comment>
<dbReference type="OrthoDB" id="9806546at2"/>
<feature type="binding site" evidence="9">
    <location>
        <position position="256"/>
    </location>
    <ligand>
        <name>1-deoxy-D-xylulose 5-phosphate</name>
        <dbReference type="ChEBI" id="CHEBI:57792"/>
    </ligand>
</feature>
<dbReference type="Proteomes" id="UP000325957">
    <property type="component" value="Unassembled WGS sequence"/>
</dbReference>
<comment type="catalytic activity">
    <reaction evidence="8">
        <text>2-C-methyl-D-erythritol 4-phosphate + NADP(+) = 1-deoxy-D-xylulose 5-phosphate + NADPH + H(+)</text>
        <dbReference type="Rhea" id="RHEA:13717"/>
        <dbReference type="ChEBI" id="CHEBI:15378"/>
        <dbReference type="ChEBI" id="CHEBI:57783"/>
        <dbReference type="ChEBI" id="CHEBI:57792"/>
        <dbReference type="ChEBI" id="CHEBI:58262"/>
        <dbReference type="ChEBI" id="CHEBI:58349"/>
        <dbReference type="EC" id="1.1.1.267"/>
    </reaction>
    <physiologicalReaction direction="right-to-left" evidence="8">
        <dbReference type="Rhea" id="RHEA:13719"/>
    </physiologicalReaction>
</comment>
<feature type="binding site" evidence="9">
    <location>
        <position position="35"/>
    </location>
    <ligand>
        <name>NADPH</name>
        <dbReference type="ChEBI" id="CHEBI:57783"/>
    </ligand>
</feature>
<evidence type="ECO:0000256" key="4">
    <source>
        <dbReference type="ARBA" id="ARBA00022857"/>
    </source>
</evidence>
<evidence type="ECO:0000256" key="2">
    <source>
        <dbReference type="ARBA" id="ARBA00006825"/>
    </source>
</evidence>
<evidence type="ECO:0000256" key="7">
    <source>
        <dbReference type="ARBA" id="ARBA00023229"/>
    </source>
</evidence>
<feature type="binding site" evidence="9">
    <location>
        <position position="260"/>
    </location>
    <ligand>
        <name>Mn(2+)</name>
        <dbReference type="ChEBI" id="CHEBI:29035"/>
    </ligand>
</feature>
<evidence type="ECO:0000256" key="9">
    <source>
        <dbReference type="HAMAP-Rule" id="MF_00183"/>
    </source>
</evidence>
<sequence>MARTENPSTGRPPHLWESLLEHRPRRVSILGSTGSIGTQALDVIRGARREAQREVFIVTALSAGRSNLELLARQAVETRPELVATSGDGDDAARLAELISTCAGDAGAAGYRPQVIHGPDAATRAAAVETADLVLNGITGSIGLAPTLAALESGKLLALANKESLIAGGALIDEAVAASPHEDPLIPVDSEHSALAQALRSGTSAEVDRLVLTASGGPFRGRARSELLEVQPSDALAHPTWDMGLMVTTNSATMVNKALEVLEAHLLFGVPLERIDVVVHPQSVVHSMVQFTDGSTIAQASPPDMRLPIALGLGWPHRVPGAAAPCDWSRATSWSFEPLDEDAFPAVRLIKRAAAKSPTTPAVYNAANEQAVLAFHDGRIGFLDIVDTVARVVDEHEPARELSVETVLAAEEWARARADELLSTR</sequence>
<feature type="binding site" evidence="9">
    <location>
        <position position="260"/>
    </location>
    <ligand>
        <name>1-deoxy-D-xylulose 5-phosphate</name>
        <dbReference type="ChEBI" id="CHEBI:57792"/>
    </ligand>
</feature>
<dbReference type="PIRSF" id="PIRSF006205">
    <property type="entry name" value="Dxp_reductismrs"/>
    <property type="match status" value="1"/>
</dbReference>
<accession>A0A5J5KVA0</accession>
<feature type="binding site" evidence="9">
    <location>
        <position position="162"/>
    </location>
    <ligand>
        <name>1-deoxy-D-xylulose 5-phosphate</name>
        <dbReference type="ChEBI" id="CHEBI:57792"/>
    </ligand>
</feature>
<dbReference type="InterPro" id="IPR013644">
    <property type="entry name" value="DXP_reductoisomerase_C"/>
</dbReference>
<reference evidence="13 14" key="1">
    <citation type="submission" date="2019-05" db="EMBL/GenBank/DDBJ databases">
        <title>Kocuria coralli sp. nov., a novel actinobacterium isolated from coral reef seawater.</title>
        <authorList>
            <person name="Li J."/>
        </authorList>
    </citation>
    <scope>NUCLEOTIDE SEQUENCE [LARGE SCALE GENOMIC DNA]</scope>
    <source>
        <strain evidence="13 14">SCSIO 13007</strain>
    </source>
</reference>
<gene>
    <name evidence="9" type="primary">dxr</name>
    <name evidence="13" type="ORF">FCK90_11310</name>
</gene>
<dbReference type="Pfam" id="PF02670">
    <property type="entry name" value="DXP_reductoisom"/>
    <property type="match status" value="1"/>
</dbReference>
<dbReference type="EMBL" id="SZWF01000016">
    <property type="protein sequence ID" value="KAA9393573.1"/>
    <property type="molecule type" value="Genomic_DNA"/>
</dbReference>
<keyword evidence="14" id="KW-1185">Reference proteome</keyword>
<feature type="binding site" evidence="9">
    <location>
        <position position="67"/>
    </location>
    <ligand>
        <name>NADPH</name>
        <dbReference type="ChEBI" id="CHEBI:57783"/>
    </ligand>
</feature>
<feature type="binding site" evidence="9">
    <location>
        <position position="215"/>
    </location>
    <ligand>
        <name>1-deoxy-D-xylulose 5-phosphate</name>
        <dbReference type="ChEBI" id="CHEBI:57792"/>
    </ligand>
</feature>
<comment type="function">
    <text evidence="9">Catalyzes the NADPH-dependent rearrangement and reduction of 1-deoxy-D-xylulose-5-phosphate (DXP) to 2-C-methyl-D-erythritol 4-phosphate (MEP).</text>
</comment>
<dbReference type="GO" id="GO:0030604">
    <property type="term" value="F:1-deoxy-D-xylulose-5-phosphate reductoisomerase activity"/>
    <property type="evidence" value="ECO:0007669"/>
    <property type="project" value="UniProtKB-UniRule"/>
</dbReference>